<keyword evidence="4 7" id="KW-0812">Transmembrane</keyword>
<gene>
    <name evidence="8" type="ORF">FE247_11265</name>
</gene>
<feature type="transmembrane region" description="Helical" evidence="7">
    <location>
        <begin position="39"/>
        <end position="58"/>
    </location>
</feature>
<evidence type="ECO:0000313" key="8">
    <source>
        <dbReference type="EMBL" id="TLS95223.1"/>
    </source>
</evidence>
<evidence type="ECO:0000313" key="9">
    <source>
        <dbReference type="Proteomes" id="UP000305417"/>
    </source>
</evidence>
<feature type="transmembrane region" description="Helical" evidence="7">
    <location>
        <begin position="6"/>
        <end position="27"/>
    </location>
</feature>
<evidence type="ECO:0000256" key="2">
    <source>
        <dbReference type="ARBA" id="ARBA00009784"/>
    </source>
</evidence>
<accession>A0ABY2V1U5</accession>
<dbReference type="EMBL" id="VBUC01000053">
    <property type="protein sequence ID" value="TLS95223.1"/>
    <property type="molecule type" value="Genomic_DNA"/>
</dbReference>
<dbReference type="Pfam" id="PF01914">
    <property type="entry name" value="MarC"/>
    <property type="match status" value="1"/>
</dbReference>
<evidence type="ECO:0000256" key="4">
    <source>
        <dbReference type="ARBA" id="ARBA00022692"/>
    </source>
</evidence>
<keyword evidence="3" id="KW-1003">Cell membrane</keyword>
<comment type="similarity">
    <text evidence="2 7">Belongs to the UPF0056 (MarC) family.</text>
</comment>
<dbReference type="RefSeq" id="WP_138109227.1">
    <property type="nucleotide sequence ID" value="NZ_VBUC01000053.1"/>
</dbReference>
<keyword evidence="5 7" id="KW-1133">Transmembrane helix</keyword>
<proteinExistence type="inferred from homology"/>
<evidence type="ECO:0000256" key="5">
    <source>
        <dbReference type="ARBA" id="ARBA00022989"/>
    </source>
</evidence>
<name>A0ABY2V1U5_9BACT</name>
<keyword evidence="9" id="KW-1185">Reference proteome</keyword>
<comment type="subcellular location">
    <subcellularLocation>
        <location evidence="1 7">Cell membrane</location>
        <topology evidence="1 7">Multi-pass membrane protein</topology>
    </subcellularLocation>
</comment>
<comment type="caution">
    <text evidence="7">Lacks conserved residue(s) required for the propagation of feature annotation.</text>
</comment>
<dbReference type="InterPro" id="IPR002771">
    <property type="entry name" value="Multi_antbiot-R_MarC"/>
</dbReference>
<sequence>MDFFISTFIKMFFIMTPFFVLSVFLTITNEATLHDKRKLAIKVTFSVMVIALVLLFFGQHIEFFD</sequence>
<evidence type="ECO:0000256" key="1">
    <source>
        <dbReference type="ARBA" id="ARBA00004651"/>
    </source>
</evidence>
<protein>
    <recommendedName>
        <fullName evidence="7">UPF0056 membrane protein</fullName>
    </recommendedName>
</protein>
<evidence type="ECO:0000256" key="3">
    <source>
        <dbReference type="ARBA" id="ARBA00022475"/>
    </source>
</evidence>
<comment type="caution">
    <text evidence="8">The sequence shown here is derived from an EMBL/GenBank/DDBJ whole genome shotgun (WGS) entry which is preliminary data.</text>
</comment>
<dbReference type="Proteomes" id="UP000305417">
    <property type="component" value="Unassembled WGS sequence"/>
</dbReference>
<evidence type="ECO:0000256" key="7">
    <source>
        <dbReference type="RuleBase" id="RU362048"/>
    </source>
</evidence>
<reference evidence="8 9" key="1">
    <citation type="submission" date="2019-05" db="EMBL/GenBank/DDBJ databases">
        <title>Arcobacter cibarius and Arcobacter thereius providing challenges in identification an antibiotic susceptibility and Quinolone resistance.</title>
        <authorList>
            <person name="Busch A."/>
            <person name="Hanel I."/>
            <person name="Hotzel H."/>
            <person name="Tomaso H."/>
        </authorList>
    </citation>
    <scope>NUCLEOTIDE SEQUENCE [LARGE SCALE GENOMIC DNA]</scope>
    <source>
        <strain evidence="8 9">16CS0831-2</strain>
    </source>
</reference>
<organism evidence="8 9">
    <name type="scientific">Aliarcobacter cibarius</name>
    <dbReference type="NCBI Taxonomy" id="255507"/>
    <lineage>
        <taxon>Bacteria</taxon>
        <taxon>Pseudomonadati</taxon>
        <taxon>Campylobacterota</taxon>
        <taxon>Epsilonproteobacteria</taxon>
        <taxon>Campylobacterales</taxon>
        <taxon>Arcobacteraceae</taxon>
        <taxon>Aliarcobacter</taxon>
    </lineage>
</organism>
<keyword evidence="6 7" id="KW-0472">Membrane</keyword>
<evidence type="ECO:0000256" key="6">
    <source>
        <dbReference type="ARBA" id="ARBA00023136"/>
    </source>
</evidence>